<evidence type="ECO:0000313" key="1">
    <source>
        <dbReference type="EMBL" id="KAH7687963.1"/>
    </source>
</evidence>
<gene>
    <name evidence="1" type="ORF">IHE45_03G001400</name>
</gene>
<accession>A0ACB7WIX5</accession>
<evidence type="ECO:0000313" key="2">
    <source>
        <dbReference type="Proteomes" id="UP000827976"/>
    </source>
</evidence>
<protein>
    <submittedName>
        <fullName evidence="1">START domain-containing proteins involved in steroidogenesis/phosphatidylcholine transfer protein</fullName>
    </submittedName>
</protein>
<organism evidence="1 2">
    <name type="scientific">Dioscorea alata</name>
    <name type="common">Purple yam</name>
    <dbReference type="NCBI Taxonomy" id="55571"/>
    <lineage>
        <taxon>Eukaryota</taxon>
        <taxon>Viridiplantae</taxon>
        <taxon>Streptophyta</taxon>
        <taxon>Embryophyta</taxon>
        <taxon>Tracheophyta</taxon>
        <taxon>Spermatophyta</taxon>
        <taxon>Magnoliopsida</taxon>
        <taxon>Liliopsida</taxon>
        <taxon>Dioscoreales</taxon>
        <taxon>Dioscoreaceae</taxon>
        <taxon>Dioscorea</taxon>
    </lineage>
</organism>
<sequence>MAVELSFLSQYLAGTSAEFWREKEAGGWATVLVVLFLFAYHFSRSFYALCRRSHLSANPESPMVHRPLPKANSNSSSGISKFITEGDLRDLISGLEGKLNDGERWEDVIEKKNGHVTYMAKSCRPKDGPLKYLSVTRFEKCSTELLRDFYMDNEYRKEWDKTVIEHKQLDVDETSGTEIGLTLKKFPFLTAREYVLAWRVWEGDDKTFYCLIKDCDHPLAPRQKKFVRVRSFISGWRIKKVDLGAVPGRDACEVTVVHQEDAGMNTEMAKLVFAKGIWSYVCKMSNALHEYSSRNRKQSSSVSTLLKIIKKVPPEVQNETEIENPERRQLSNAASTSNYKGRLSNPEKCKSSHTSTSDHKGTPLKKWVNRLLLIGGIVCLSRGRSALGTQVAMAVVLKQLMKGQVDPAPAPAPAPALRV</sequence>
<proteinExistence type="predicted"/>
<name>A0ACB7WIX5_DIOAL</name>
<comment type="caution">
    <text evidence="1">The sequence shown here is derived from an EMBL/GenBank/DDBJ whole genome shotgun (WGS) entry which is preliminary data.</text>
</comment>
<keyword evidence="2" id="KW-1185">Reference proteome</keyword>
<dbReference type="EMBL" id="CM037013">
    <property type="protein sequence ID" value="KAH7687963.1"/>
    <property type="molecule type" value="Genomic_DNA"/>
</dbReference>
<reference evidence="2" key="1">
    <citation type="journal article" date="2022" name="Nat. Commun.">
        <title>Chromosome evolution and the genetic basis of agronomically important traits in greater yam.</title>
        <authorList>
            <person name="Bredeson J.V."/>
            <person name="Lyons J.B."/>
            <person name="Oniyinde I.O."/>
            <person name="Okereke N.R."/>
            <person name="Kolade O."/>
            <person name="Nnabue I."/>
            <person name="Nwadili C.O."/>
            <person name="Hribova E."/>
            <person name="Parker M."/>
            <person name="Nwogha J."/>
            <person name="Shu S."/>
            <person name="Carlson J."/>
            <person name="Kariba R."/>
            <person name="Muthemba S."/>
            <person name="Knop K."/>
            <person name="Barton G.J."/>
            <person name="Sherwood A.V."/>
            <person name="Lopez-Montes A."/>
            <person name="Asiedu R."/>
            <person name="Jamnadass R."/>
            <person name="Muchugi A."/>
            <person name="Goodstein D."/>
            <person name="Egesi C.N."/>
            <person name="Featherston J."/>
            <person name="Asfaw A."/>
            <person name="Simpson G.G."/>
            <person name="Dolezel J."/>
            <person name="Hendre P.S."/>
            <person name="Van Deynze A."/>
            <person name="Kumar P.L."/>
            <person name="Obidiegwu J.E."/>
            <person name="Bhattacharjee R."/>
            <person name="Rokhsar D.S."/>
        </authorList>
    </citation>
    <scope>NUCLEOTIDE SEQUENCE [LARGE SCALE GENOMIC DNA]</scope>
    <source>
        <strain evidence="2">cv. TDa95/00328</strain>
    </source>
</reference>
<dbReference type="Proteomes" id="UP000827976">
    <property type="component" value="Chromosome 3"/>
</dbReference>